<dbReference type="Pfam" id="PF04923">
    <property type="entry name" value="Ninjurin"/>
    <property type="match status" value="1"/>
</dbReference>
<dbReference type="GO" id="GO:0007155">
    <property type="term" value="P:cell adhesion"/>
    <property type="evidence" value="ECO:0007669"/>
    <property type="project" value="UniProtKB-KW"/>
</dbReference>
<comment type="similarity">
    <text evidence="2">Belongs to the ninjurin family.</text>
</comment>
<dbReference type="InterPro" id="IPR007007">
    <property type="entry name" value="Ninjurin"/>
</dbReference>
<dbReference type="EMBL" id="WJBH02000007">
    <property type="protein sequence ID" value="KAI9555314.1"/>
    <property type="molecule type" value="Genomic_DNA"/>
</dbReference>
<sequence length="355" mass="39755">MAWSTVVKLCLIVVLCFTVVDYVNAQGRTGGSSGSSNLKLKEEVEFLKANLSALWDIVSALQTRAAEERQDESEELVVSLGLKRKETWGPNMKNIFDSQIRVRPQDESKSYPAVSAAYLLFRRKDYSTWRRVKNTDELYFWHRGTTLLLHLLKPDGSVQQVKLGDPIQDPDANPQIIIAVGSWVAADLEDKLSYCLISVVQAPGNFSLLSFLFAVDRDLSVLDNTMAEVFRADDEARNVFGKTLDANKYATKKTIAQGMLDIALLTANASQLKYVLQLGHRHEFYHIMVSLIASSIVLQVMLGLTVVTIGIMNNWLHCKSVSTNKLNYLVLAFSLAITIIDCLKIPFAADRKYNE</sequence>
<keyword evidence="11" id="KW-1185">Reference proteome</keyword>
<dbReference type="Proteomes" id="UP000820818">
    <property type="component" value="Linkage Group LG7"/>
</dbReference>
<evidence type="ECO:0000256" key="5">
    <source>
        <dbReference type="ARBA" id="ARBA00022989"/>
    </source>
</evidence>
<dbReference type="GO" id="GO:0016020">
    <property type="term" value="C:membrane"/>
    <property type="evidence" value="ECO:0007669"/>
    <property type="project" value="UniProtKB-SubCell"/>
</dbReference>
<accession>A0AAD5PSJ7</accession>
<evidence type="ECO:0000256" key="4">
    <source>
        <dbReference type="ARBA" id="ARBA00022889"/>
    </source>
</evidence>
<dbReference type="InterPro" id="IPR014710">
    <property type="entry name" value="RmlC-like_jellyroll"/>
</dbReference>
<evidence type="ECO:0000256" key="2">
    <source>
        <dbReference type="ARBA" id="ARBA00008141"/>
    </source>
</evidence>
<evidence type="ECO:0000256" key="3">
    <source>
        <dbReference type="ARBA" id="ARBA00022692"/>
    </source>
</evidence>
<reference evidence="10 11" key="1">
    <citation type="submission" date="2022-05" db="EMBL/GenBank/DDBJ databases">
        <title>A multi-omics perspective on studying reproductive biology in Daphnia sinensis.</title>
        <authorList>
            <person name="Jia J."/>
        </authorList>
    </citation>
    <scope>NUCLEOTIDE SEQUENCE [LARGE SCALE GENOMIC DNA]</scope>
    <source>
        <strain evidence="10 11">WSL</strain>
    </source>
</reference>
<evidence type="ECO:0000256" key="8">
    <source>
        <dbReference type="SAM" id="SignalP"/>
    </source>
</evidence>
<evidence type="ECO:0000256" key="6">
    <source>
        <dbReference type="ARBA" id="ARBA00023136"/>
    </source>
</evidence>
<dbReference type="InterPro" id="IPR009327">
    <property type="entry name" value="Cupin_DUF985"/>
</dbReference>
<dbReference type="GO" id="GO:0042246">
    <property type="term" value="P:tissue regeneration"/>
    <property type="evidence" value="ECO:0007669"/>
    <property type="project" value="InterPro"/>
</dbReference>
<feature type="transmembrane region" description="Helical" evidence="7">
    <location>
        <begin position="284"/>
        <end position="316"/>
    </location>
</feature>
<evidence type="ECO:0000313" key="10">
    <source>
        <dbReference type="EMBL" id="KAI9555314.1"/>
    </source>
</evidence>
<keyword evidence="6 7" id="KW-0472">Membrane</keyword>
<comment type="subcellular location">
    <subcellularLocation>
        <location evidence="1">Membrane</location>
        <topology evidence="1">Multi-pass membrane protein</topology>
    </subcellularLocation>
</comment>
<dbReference type="Pfam" id="PF06172">
    <property type="entry name" value="Cupin_5"/>
    <property type="match status" value="1"/>
</dbReference>
<proteinExistence type="inferred from homology"/>
<dbReference type="PANTHER" id="PTHR33387">
    <property type="entry name" value="RMLC-LIKE JELLY ROLL FOLD PROTEIN"/>
    <property type="match status" value="1"/>
</dbReference>
<dbReference type="AlphaFoldDB" id="A0AAD5PSJ7"/>
<protein>
    <recommendedName>
        <fullName evidence="9">DUF985 domain-containing protein</fullName>
    </recommendedName>
</protein>
<gene>
    <name evidence="10" type="ORF">GHT06_017829</name>
</gene>
<feature type="transmembrane region" description="Helical" evidence="7">
    <location>
        <begin position="328"/>
        <end position="349"/>
    </location>
</feature>
<keyword evidence="4" id="KW-0130">Cell adhesion</keyword>
<feature type="domain" description="DUF985" evidence="9">
    <location>
        <begin position="74"/>
        <end position="204"/>
    </location>
</feature>
<evidence type="ECO:0000313" key="11">
    <source>
        <dbReference type="Proteomes" id="UP000820818"/>
    </source>
</evidence>
<organism evidence="10 11">
    <name type="scientific">Daphnia sinensis</name>
    <dbReference type="NCBI Taxonomy" id="1820382"/>
    <lineage>
        <taxon>Eukaryota</taxon>
        <taxon>Metazoa</taxon>
        <taxon>Ecdysozoa</taxon>
        <taxon>Arthropoda</taxon>
        <taxon>Crustacea</taxon>
        <taxon>Branchiopoda</taxon>
        <taxon>Diplostraca</taxon>
        <taxon>Cladocera</taxon>
        <taxon>Anomopoda</taxon>
        <taxon>Daphniidae</taxon>
        <taxon>Daphnia</taxon>
        <taxon>Daphnia similis group</taxon>
    </lineage>
</organism>
<dbReference type="InterPro" id="IPR039935">
    <property type="entry name" value="YML079W-like"/>
</dbReference>
<keyword evidence="3 7" id="KW-0812">Transmembrane</keyword>
<name>A0AAD5PSJ7_9CRUS</name>
<feature type="signal peptide" evidence="8">
    <location>
        <begin position="1"/>
        <end position="25"/>
    </location>
</feature>
<evidence type="ECO:0000256" key="1">
    <source>
        <dbReference type="ARBA" id="ARBA00004141"/>
    </source>
</evidence>
<dbReference type="InterPro" id="IPR011051">
    <property type="entry name" value="RmlC_Cupin_sf"/>
</dbReference>
<comment type="caution">
    <text evidence="10">The sequence shown here is derived from an EMBL/GenBank/DDBJ whole genome shotgun (WGS) entry which is preliminary data.</text>
</comment>
<dbReference type="Gene3D" id="2.60.120.10">
    <property type="entry name" value="Jelly Rolls"/>
    <property type="match status" value="1"/>
</dbReference>
<dbReference type="PANTHER" id="PTHR33387:SF3">
    <property type="entry name" value="DUF985 DOMAIN-CONTAINING PROTEIN"/>
    <property type="match status" value="1"/>
</dbReference>
<keyword evidence="5 7" id="KW-1133">Transmembrane helix</keyword>
<dbReference type="SUPFAM" id="SSF51182">
    <property type="entry name" value="RmlC-like cupins"/>
    <property type="match status" value="1"/>
</dbReference>
<keyword evidence="8" id="KW-0732">Signal</keyword>
<evidence type="ECO:0000256" key="7">
    <source>
        <dbReference type="SAM" id="Phobius"/>
    </source>
</evidence>
<feature type="chain" id="PRO_5042240070" description="DUF985 domain-containing protein" evidence="8">
    <location>
        <begin position="26"/>
        <end position="355"/>
    </location>
</feature>
<evidence type="ECO:0000259" key="9">
    <source>
        <dbReference type="Pfam" id="PF06172"/>
    </source>
</evidence>